<dbReference type="PANTHER" id="PTHR23193">
    <property type="entry name" value="NUCLEAR PORE COMPLEX PROTEIN NUP"/>
    <property type="match status" value="1"/>
</dbReference>
<dbReference type="Proteomes" id="UP000625711">
    <property type="component" value="Unassembled WGS sequence"/>
</dbReference>
<keyword evidence="4" id="KW-0813">Transport</keyword>
<dbReference type="InterPro" id="IPR036443">
    <property type="entry name" value="Znf_RanBP2_sf"/>
</dbReference>
<dbReference type="GO" id="GO:0003677">
    <property type="term" value="F:DNA binding"/>
    <property type="evidence" value="ECO:0007669"/>
    <property type="project" value="UniProtKB-KW"/>
</dbReference>
<evidence type="ECO:0000256" key="15">
    <source>
        <dbReference type="ARBA" id="ARBA00023242"/>
    </source>
</evidence>
<feature type="region of interest" description="Disordered" evidence="21">
    <location>
        <begin position="55"/>
        <end position="84"/>
    </location>
</feature>
<keyword evidence="11" id="KW-0811">Translocation</keyword>
<evidence type="ECO:0000256" key="7">
    <source>
        <dbReference type="ARBA" id="ARBA00022771"/>
    </source>
</evidence>
<organism evidence="23 24">
    <name type="scientific">Rhynchophorus ferrugineus</name>
    <name type="common">Red palm weevil</name>
    <name type="synonym">Curculio ferrugineus</name>
    <dbReference type="NCBI Taxonomy" id="354439"/>
    <lineage>
        <taxon>Eukaryota</taxon>
        <taxon>Metazoa</taxon>
        <taxon>Ecdysozoa</taxon>
        <taxon>Arthropoda</taxon>
        <taxon>Hexapoda</taxon>
        <taxon>Insecta</taxon>
        <taxon>Pterygota</taxon>
        <taxon>Neoptera</taxon>
        <taxon>Endopterygota</taxon>
        <taxon>Coleoptera</taxon>
        <taxon>Polyphaga</taxon>
        <taxon>Cucujiformia</taxon>
        <taxon>Curculionidae</taxon>
        <taxon>Dryophthorinae</taxon>
        <taxon>Rhynchophorus</taxon>
    </lineage>
</organism>
<dbReference type="SUPFAM" id="SSF90209">
    <property type="entry name" value="Ran binding protein zinc finger-like"/>
    <property type="match status" value="4"/>
</dbReference>
<evidence type="ECO:0000256" key="9">
    <source>
        <dbReference type="ARBA" id="ARBA00022833"/>
    </source>
</evidence>
<evidence type="ECO:0000256" key="14">
    <source>
        <dbReference type="ARBA" id="ARBA00023136"/>
    </source>
</evidence>
<evidence type="ECO:0000256" key="20">
    <source>
        <dbReference type="PROSITE-ProRule" id="PRU00322"/>
    </source>
</evidence>
<evidence type="ECO:0000313" key="23">
    <source>
        <dbReference type="EMBL" id="KAF7270769.1"/>
    </source>
</evidence>
<feature type="compositionally biased region" description="Low complexity" evidence="21">
    <location>
        <begin position="1306"/>
        <end position="1318"/>
    </location>
</feature>
<evidence type="ECO:0000256" key="5">
    <source>
        <dbReference type="ARBA" id="ARBA00022723"/>
    </source>
</evidence>
<keyword evidence="6" id="KW-0677">Repeat</keyword>
<gene>
    <name evidence="23" type="ORF">GWI33_016275</name>
</gene>
<evidence type="ECO:0000256" key="3">
    <source>
        <dbReference type="ARBA" id="ARBA00004567"/>
    </source>
</evidence>
<feature type="compositionally biased region" description="Low complexity" evidence="21">
    <location>
        <begin position="887"/>
        <end position="901"/>
    </location>
</feature>
<dbReference type="InterPro" id="IPR001876">
    <property type="entry name" value="Znf_RanBP2"/>
</dbReference>
<evidence type="ECO:0000256" key="12">
    <source>
        <dbReference type="ARBA" id="ARBA00023125"/>
    </source>
</evidence>
<evidence type="ECO:0000256" key="18">
    <source>
        <dbReference type="ARBA" id="ARBA00078197"/>
    </source>
</evidence>
<comment type="caution">
    <text evidence="23">The sequence shown here is derived from an EMBL/GenBank/DDBJ whole genome shotgun (WGS) entry which is preliminary data.</text>
</comment>
<evidence type="ECO:0000256" key="13">
    <source>
        <dbReference type="ARBA" id="ARBA00023132"/>
    </source>
</evidence>
<dbReference type="GO" id="GO:0006606">
    <property type="term" value="P:protein import into nucleus"/>
    <property type="evidence" value="ECO:0007669"/>
    <property type="project" value="TreeGrafter"/>
</dbReference>
<protein>
    <recommendedName>
        <fullName evidence="17">Nuclear pore complex protein Nup153</fullName>
    </recommendedName>
    <alternativeName>
        <fullName evidence="19">153 kDa nucleoporin</fullName>
    </alternativeName>
    <alternativeName>
        <fullName evidence="18">Nucleoporin Nup153</fullName>
    </alternativeName>
</protein>
<keyword evidence="10" id="KW-0653">Protein transport</keyword>
<feature type="region of interest" description="Disordered" evidence="21">
    <location>
        <begin position="879"/>
        <end position="915"/>
    </location>
</feature>
<dbReference type="EMBL" id="JAACXV010014060">
    <property type="protein sequence ID" value="KAF7270769.1"/>
    <property type="molecule type" value="Genomic_DNA"/>
</dbReference>
<feature type="region of interest" description="Disordered" evidence="21">
    <location>
        <begin position="855"/>
        <end position="874"/>
    </location>
</feature>
<keyword evidence="12" id="KW-0238">DNA-binding</keyword>
<dbReference type="GO" id="GO:0051028">
    <property type="term" value="P:mRNA transport"/>
    <property type="evidence" value="ECO:0007669"/>
    <property type="project" value="UniProtKB-KW"/>
</dbReference>
<dbReference type="Pfam" id="PF00641">
    <property type="entry name" value="Zn_ribbon_RanBP"/>
    <property type="match status" value="4"/>
</dbReference>
<evidence type="ECO:0000256" key="21">
    <source>
        <dbReference type="SAM" id="MobiDB-lite"/>
    </source>
</evidence>
<evidence type="ECO:0000256" key="10">
    <source>
        <dbReference type="ARBA" id="ARBA00022927"/>
    </source>
</evidence>
<evidence type="ECO:0000256" key="4">
    <source>
        <dbReference type="ARBA" id="ARBA00022448"/>
    </source>
</evidence>
<evidence type="ECO:0000256" key="17">
    <source>
        <dbReference type="ARBA" id="ARBA00068609"/>
    </source>
</evidence>
<evidence type="ECO:0000313" key="24">
    <source>
        <dbReference type="Proteomes" id="UP000625711"/>
    </source>
</evidence>
<feature type="region of interest" description="Disordered" evidence="21">
    <location>
        <begin position="934"/>
        <end position="956"/>
    </location>
</feature>
<proteinExistence type="inferred from homology"/>
<dbReference type="InterPro" id="IPR026054">
    <property type="entry name" value="Nucleoporin"/>
</dbReference>
<evidence type="ECO:0000256" key="2">
    <source>
        <dbReference type="ARBA" id="ARBA00004126"/>
    </source>
</evidence>
<feature type="compositionally biased region" description="Polar residues" evidence="21">
    <location>
        <begin position="978"/>
        <end position="990"/>
    </location>
</feature>
<evidence type="ECO:0000256" key="16">
    <source>
        <dbReference type="ARBA" id="ARBA00060842"/>
    </source>
</evidence>
<keyword evidence="15" id="KW-0539">Nucleus</keyword>
<dbReference type="SMART" id="SM00547">
    <property type="entry name" value="ZnF_RBZ"/>
    <property type="match status" value="4"/>
</dbReference>
<dbReference type="FunFam" id="4.10.1060.10:FF:000003">
    <property type="entry name" value="E3 SUMO-protein ligase RanBP2"/>
    <property type="match status" value="1"/>
</dbReference>
<dbReference type="FunFam" id="4.10.1060.10:FF:000001">
    <property type="entry name" value="Nuclear pore complex protein Nup153"/>
    <property type="match status" value="3"/>
</dbReference>
<evidence type="ECO:0000256" key="8">
    <source>
        <dbReference type="ARBA" id="ARBA00022816"/>
    </source>
</evidence>
<feature type="domain" description="RanBP2-type" evidence="22">
    <location>
        <begin position="770"/>
        <end position="799"/>
    </location>
</feature>
<dbReference type="PANTHER" id="PTHR23193:SF23">
    <property type="entry name" value="NUCLEAR PORE COMPLEX PROTEIN NUP153"/>
    <property type="match status" value="1"/>
</dbReference>
<keyword evidence="7 20" id="KW-0863">Zinc-finger</keyword>
<feature type="compositionally biased region" description="Low complexity" evidence="21">
    <location>
        <begin position="650"/>
        <end position="660"/>
    </location>
</feature>
<keyword evidence="14" id="KW-0472">Membrane</keyword>
<dbReference type="GO" id="GO:0031965">
    <property type="term" value="C:nuclear membrane"/>
    <property type="evidence" value="ECO:0007669"/>
    <property type="project" value="UniProtKB-SubCell"/>
</dbReference>
<feature type="compositionally biased region" description="Polar residues" evidence="21">
    <location>
        <begin position="1278"/>
        <end position="1305"/>
    </location>
</feature>
<feature type="region of interest" description="Disordered" evidence="21">
    <location>
        <begin position="154"/>
        <end position="197"/>
    </location>
</feature>
<dbReference type="Gene3D" id="4.10.1060.10">
    <property type="entry name" value="Zinc finger, RanBP2-type"/>
    <property type="match status" value="4"/>
</dbReference>
<feature type="domain" description="RanBP2-type" evidence="22">
    <location>
        <begin position="606"/>
        <end position="635"/>
    </location>
</feature>
<keyword evidence="8" id="KW-0509">mRNA transport</keyword>
<keyword evidence="13" id="KW-0906">Nuclear pore complex</keyword>
<comment type="similarity">
    <text evidence="16">Belongs to the NUP153 family.</text>
</comment>
<feature type="region of interest" description="Disordered" evidence="21">
    <location>
        <begin position="635"/>
        <end position="660"/>
    </location>
</feature>
<evidence type="ECO:0000256" key="19">
    <source>
        <dbReference type="ARBA" id="ARBA00079437"/>
    </source>
</evidence>
<feature type="region of interest" description="Disordered" evidence="21">
    <location>
        <begin position="1079"/>
        <end position="1100"/>
    </location>
</feature>
<evidence type="ECO:0000256" key="1">
    <source>
        <dbReference type="ARBA" id="ARBA00001947"/>
    </source>
</evidence>
<evidence type="ECO:0000259" key="22">
    <source>
        <dbReference type="PROSITE" id="PS50199"/>
    </source>
</evidence>
<sequence>MEKDINDSDFQNSSISRDYENEQSLVGKFKKNVSEIINNTPLSKWFKKSDIPSSYLRKRQDDSDDETDIQEFQPPTKRTKLPPTKEALSINVSQVLSPISKVNDIKKPYNYFPEPIAGPSGYQTRKMLNSTSFTIENSFKTTKDNERPNIKINEMFKNSKNSEESTSGYSSGRIGSKEIVSQDSSKQTSPLENSPVKARSLFQNSSTGRSLFPDQTLCSQKNTTLSSRMPSFNASNSRSSFVDRTLSTKKILNSPFYSGRTIYGGASAYGRASGRTPHDLKKVLRHSVNIKPVNSNLEKVVGVPLGKTARRILDTLEQYSSPVSDAKKIPITSKKMHSEGSLTKYIGANPYTVRGPRSASNKELQVPAVTDLLKMKMDQQKTRLQDSTEAVRHIAATSKSVLNETSYQLAVHNDKEKRTGKIKTKITAVRQKAHVEEAAPIVKLNPVALPIKEIPKFDFVVPPPTIASEVKNAEKLPVSSLFTTPSTVIATHNEAFKLTSNKPKKPDDSKNNQSTTSPIMDFKFSAPLVLAECMKPIKALNNFKFSEPLVKKRRSIHSQPENKENDVSDLLKTRKNNGDVSKLTNDVITQKTNTNNGTLMDKFKPKEGTWECSVCMIRNQADKTKCAACETPRSSPNKTVVADPKPSLIPSTQPTTSSTFSFGSTFRTPSDQWICDTCMIRNKVDVTKCAACETPKPGSAGVKANIASSSTSTSSFGAIVAPSGTWECSTCMIRNKEEVVNCAACETAKPGTKGQAVTTTVSFGAEFKKKDNEWECEVCMIRNKADASKCQCCESLKPGSSLTKVAQESGSKGPTFSFGIDKATAGSFTFGIPPTAQAEQSAPKTNASLVFGESKVDGSTTSKEPPKFSFGLSAKTAIEKPKDEKPAATATAAPKADTLTASVKDNDKKSTSSFEVAKTTPASSFVFGSAVKNDADSKDEKKEEMKRVNPLLKPGEKLPEKAASLATAGFSFGLSKTSTQVTTNTAQKPSETPAANEEAPSKKVKQVETVEPVKPPAFTFGAPANGDANKSLVFKADLASKSTSSPAGFAFSFKSPEVSVNSSGVANANVVTFGSSTATTKASKTPSFSFTSGSSGAPKSTNGFSFTPATSALEVKSAAGASASNSDTKTFVFGSASRQPAINSSAPLAATPTVPTFGATPVSKPPMFQFSAAASDNKTQTSAPPSFSFNADNKPATPQFSLGSSAVAPAPSFGFGHTSTPAFGFGSSAAPTTNHFGSAAKPETNNVFGAATASSTASNGIFNFGSTSSRPQKAVFSFGSSTETNGPSGNAPLQSGFSFGSEQNKSSSSGGFNFSGTSAPSFDANAKPMFNFTGNNVNTPTFSAPPAQEGTMPKRVIKKAIRRSAR</sequence>
<feature type="compositionally biased region" description="Basic and acidic residues" evidence="21">
    <location>
        <begin position="934"/>
        <end position="947"/>
    </location>
</feature>
<dbReference type="InterPro" id="IPR020845">
    <property type="entry name" value="AMP-binding_CS"/>
</dbReference>
<dbReference type="GO" id="GO:0017056">
    <property type="term" value="F:structural constituent of nuclear pore"/>
    <property type="evidence" value="ECO:0007669"/>
    <property type="project" value="TreeGrafter"/>
</dbReference>
<dbReference type="PROSITE" id="PS01358">
    <property type="entry name" value="ZF_RANBP2_1"/>
    <property type="match status" value="4"/>
</dbReference>
<evidence type="ECO:0000256" key="6">
    <source>
        <dbReference type="ARBA" id="ARBA00022737"/>
    </source>
</evidence>
<keyword evidence="9" id="KW-0862">Zinc</keyword>
<keyword evidence="24" id="KW-1185">Reference proteome</keyword>
<dbReference type="GO" id="GO:0005643">
    <property type="term" value="C:nuclear pore"/>
    <property type="evidence" value="ECO:0007669"/>
    <property type="project" value="UniProtKB-SubCell"/>
</dbReference>
<feature type="domain" description="RanBP2-type" evidence="22">
    <location>
        <begin position="722"/>
        <end position="751"/>
    </location>
</feature>
<comment type="cofactor">
    <cofactor evidence="1">
        <name>Zn(2+)</name>
        <dbReference type="ChEBI" id="CHEBI:29105"/>
    </cofactor>
</comment>
<reference evidence="23" key="1">
    <citation type="submission" date="2020-08" db="EMBL/GenBank/DDBJ databases">
        <title>Genome sequencing and assembly of the red palm weevil Rhynchophorus ferrugineus.</title>
        <authorList>
            <person name="Dias G.B."/>
            <person name="Bergman C.M."/>
            <person name="Manee M."/>
        </authorList>
    </citation>
    <scope>NUCLEOTIDE SEQUENCE</scope>
    <source>
        <strain evidence="23">AA-2017</strain>
        <tissue evidence="23">Whole larva</tissue>
    </source>
</reference>
<feature type="compositionally biased region" description="Low complexity" evidence="21">
    <location>
        <begin position="1079"/>
        <end position="1096"/>
    </location>
</feature>
<dbReference type="PROSITE" id="PS00455">
    <property type="entry name" value="AMP_BINDING"/>
    <property type="match status" value="1"/>
</dbReference>
<dbReference type="GO" id="GO:0008270">
    <property type="term" value="F:zinc ion binding"/>
    <property type="evidence" value="ECO:0007669"/>
    <property type="project" value="UniProtKB-KW"/>
</dbReference>
<keyword evidence="5" id="KW-0479">Metal-binding</keyword>
<dbReference type="GO" id="GO:0006405">
    <property type="term" value="P:RNA export from nucleus"/>
    <property type="evidence" value="ECO:0007669"/>
    <property type="project" value="TreeGrafter"/>
</dbReference>
<accession>A0A834I0F6</accession>
<feature type="compositionally biased region" description="Polar residues" evidence="21">
    <location>
        <begin position="179"/>
        <end position="192"/>
    </location>
</feature>
<name>A0A834I0F6_RHYFE</name>
<feature type="region of interest" description="Disordered" evidence="21">
    <location>
        <begin position="495"/>
        <end position="517"/>
    </location>
</feature>
<feature type="compositionally biased region" description="Polar residues" evidence="21">
    <location>
        <begin position="156"/>
        <end position="170"/>
    </location>
</feature>
<feature type="region of interest" description="Disordered" evidence="21">
    <location>
        <begin position="978"/>
        <end position="1007"/>
    </location>
</feature>
<comment type="subcellular location">
    <subcellularLocation>
        <location evidence="2">Nucleus membrane</location>
    </subcellularLocation>
    <subcellularLocation>
        <location evidence="3">Nucleus</location>
        <location evidence="3">Nuclear pore complex</location>
    </subcellularLocation>
</comment>
<dbReference type="GO" id="GO:0008139">
    <property type="term" value="F:nuclear localization sequence binding"/>
    <property type="evidence" value="ECO:0007669"/>
    <property type="project" value="TreeGrafter"/>
</dbReference>
<feature type="domain" description="RanBP2-type" evidence="22">
    <location>
        <begin position="669"/>
        <end position="698"/>
    </location>
</feature>
<dbReference type="PROSITE" id="PS50199">
    <property type="entry name" value="ZF_RANBP2_2"/>
    <property type="match status" value="4"/>
</dbReference>
<evidence type="ECO:0000256" key="11">
    <source>
        <dbReference type="ARBA" id="ARBA00023010"/>
    </source>
</evidence>
<feature type="region of interest" description="Disordered" evidence="21">
    <location>
        <begin position="1278"/>
        <end position="1318"/>
    </location>
</feature>
<dbReference type="OrthoDB" id="79830at2759"/>